<evidence type="ECO:0000256" key="1">
    <source>
        <dbReference type="SAM" id="Phobius"/>
    </source>
</evidence>
<keyword evidence="1" id="KW-1133">Transmembrane helix</keyword>
<evidence type="ECO:0000313" key="2">
    <source>
        <dbReference type="EMBL" id="MCD5316390.1"/>
    </source>
</evidence>
<comment type="caution">
    <text evidence="2">The sequence shown here is derived from an EMBL/GenBank/DDBJ whole genome shotgun (WGS) entry which is preliminary data.</text>
</comment>
<sequence length="177" mass="19049">MNGPQTPESSPPVLRLGKPAKGLLAALLLVVSALFLGGTFVGSDDWWPFAPWKMYSTSTAPSGPVGSTLIEIQEAGSPEWQPASLHPDTVGLNRAEIEGRMTMIKEDPAVLGTLLKSHSELLPDDPEWTAIRVVRSDVILHEGERTGETRDTTLAVWPSSARTAEDDAPRIITEAAQ</sequence>
<reference evidence="2" key="1">
    <citation type="submission" date="2021-11" db="EMBL/GenBank/DDBJ databases">
        <title>Streptomyces corallinus and Kineosporia corallina sp. nov., two new coral-derived marine actinobacteria.</title>
        <authorList>
            <person name="Buangrab K."/>
            <person name="Sutthacheep M."/>
            <person name="Yeemin T."/>
            <person name="Harunari E."/>
            <person name="Igarashi Y."/>
            <person name="Sripreechasak P."/>
            <person name="Kanchanasin P."/>
            <person name="Tanasupawat S."/>
            <person name="Phongsopitanun W."/>
        </authorList>
    </citation>
    <scope>NUCLEOTIDE SEQUENCE</scope>
    <source>
        <strain evidence="2">JCM 31032</strain>
    </source>
</reference>
<keyword evidence="1" id="KW-0472">Membrane</keyword>
<feature type="transmembrane region" description="Helical" evidence="1">
    <location>
        <begin position="20"/>
        <end position="41"/>
    </location>
</feature>
<name>A0A9X1SYI7_9ACTN</name>
<evidence type="ECO:0000313" key="3">
    <source>
        <dbReference type="Proteomes" id="UP001138997"/>
    </source>
</evidence>
<dbReference type="RefSeq" id="WP_231449239.1">
    <property type="nucleotide sequence ID" value="NZ_JAJOMB010000029.1"/>
</dbReference>
<organism evidence="2 3">
    <name type="scientific">Kineosporia babensis</name>
    <dbReference type="NCBI Taxonomy" id="499548"/>
    <lineage>
        <taxon>Bacteria</taxon>
        <taxon>Bacillati</taxon>
        <taxon>Actinomycetota</taxon>
        <taxon>Actinomycetes</taxon>
        <taxon>Kineosporiales</taxon>
        <taxon>Kineosporiaceae</taxon>
        <taxon>Kineosporia</taxon>
    </lineage>
</organism>
<accession>A0A9X1SYI7</accession>
<dbReference type="Proteomes" id="UP001138997">
    <property type="component" value="Unassembled WGS sequence"/>
</dbReference>
<keyword evidence="3" id="KW-1185">Reference proteome</keyword>
<proteinExistence type="predicted"/>
<dbReference type="AlphaFoldDB" id="A0A9X1SYI7"/>
<gene>
    <name evidence="2" type="ORF">LR394_36385</name>
</gene>
<protein>
    <submittedName>
        <fullName evidence="2">Uncharacterized protein</fullName>
    </submittedName>
</protein>
<dbReference type="EMBL" id="JAJOMB010000029">
    <property type="protein sequence ID" value="MCD5316390.1"/>
    <property type="molecule type" value="Genomic_DNA"/>
</dbReference>
<keyword evidence="1" id="KW-0812">Transmembrane</keyword>